<comment type="catalytic activity">
    <reaction evidence="9 10">
        <text>RNA(n) + a ribonucleoside 5'-triphosphate = RNA(n+1) + diphosphate</text>
        <dbReference type="Rhea" id="RHEA:21248"/>
        <dbReference type="Rhea" id="RHEA-COMP:14527"/>
        <dbReference type="Rhea" id="RHEA-COMP:17342"/>
        <dbReference type="ChEBI" id="CHEBI:33019"/>
        <dbReference type="ChEBI" id="CHEBI:61557"/>
        <dbReference type="ChEBI" id="CHEBI:140395"/>
        <dbReference type="EC" id="2.7.7.6"/>
    </reaction>
</comment>
<dbReference type="GO" id="GO:0003899">
    <property type="term" value="F:DNA-directed RNA polymerase activity"/>
    <property type="evidence" value="ECO:0007669"/>
    <property type="project" value="UniProtKB-UniRule"/>
</dbReference>
<evidence type="ECO:0000256" key="9">
    <source>
        <dbReference type="ARBA" id="ARBA00048552"/>
    </source>
</evidence>
<dbReference type="PANTHER" id="PTHR34476">
    <property type="entry name" value="DNA-DIRECTED RNA POLYMERASE SUBUNIT OMEGA"/>
    <property type="match status" value="1"/>
</dbReference>
<proteinExistence type="inferred from homology"/>
<keyword evidence="4 10" id="KW-0240">DNA-directed RNA polymerase</keyword>
<sequence>MLHPSYTDLMKVVNSEVEEGETPVVNSRYSIVLATSRRARQIIAGEEPLVDGKGKKPLSIAIQELEKGLIKIMPESEETSDEQDAERAVLHADHYNEEMAELRAEEAETEEAKAEEEAAADGEE</sequence>
<evidence type="ECO:0000256" key="8">
    <source>
        <dbReference type="ARBA" id="ARBA00029924"/>
    </source>
</evidence>
<dbReference type="Pfam" id="PF01192">
    <property type="entry name" value="RNA_pol_Rpb6"/>
    <property type="match status" value="1"/>
</dbReference>
<evidence type="ECO:0000256" key="10">
    <source>
        <dbReference type="HAMAP-Rule" id="MF_00366"/>
    </source>
</evidence>
<evidence type="ECO:0000256" key="3">
    <source>
        <dbReference type="ARBA" id="ARBA00013725"/>
    </source>
</evidence>
<dbReference type="InterPro" id="IPR036161">
    <property type="entry name" value="RPB6/omega-like_sf"/>
</dbReference>
<evidence type="ECO:0000256" key="5">
    <source>
        <dbReference type="ARBA" id="ARBA00022679"/>
    </source>
</evidence>
<evidence type="ECO:0000313" key="13">
    <source>
        <dbReference type="Proteomes" id="UP000649345"/>
    </source>
</evidence>
<dbReference type="EC" id="2.7.7.6" evidence="2 10"/>
<keyword evidence="6 10" id="KW-0548">Nucleotidyltransferase</keyword>
<protein>
    <recommendedName>
        <fullName evidence="3 10">DNA-directed RNA polymerase subunit omega</fullName>
        <shortName evidence="10">RNAP omega subunit</shortName>
        <ecNumber evidence="2 10">2.7.7.6</ecNumber>
    </recommendedName>
    <alternativeName>
        <fullName evidence="10">RNA polymerase omega subunit</fullName>
    </alternativeName>
    <alternativeName>
        <fullName evidence="8 10">Transcriptase subunit omega</fullName>
    </alternativeName>
</protein>
<dbReference type="EMBL" id="JACOOR010000003">
    <property type="protein sequence ID" value="MBC5659400.1"/>
    <property type="molecule type" value="Genomic_DNA"/>
</dbReference>
<comment type="subunit">
    <text evidence="10">The RNAP catalytic core consists of 2 alpha, 1 beta, 1 beta' and 1 omega subunit. When a sigma factor is associated with the core the holoenzyme is formed, which can initiate transcription.</text>
</comment>
<dbReference type="Gene3D" id="3.90.940.10">
    <property type="match status" value="1"/>
</dbReference>
<evidence type="ECO:0000256" key="6">
    <source>
        <dbReference type="ARBA" id="ARBA00022695"/>
    </source>
</evidence>
<dbReference type="PANTHER" id="PTHR34476:SF1">
    <property type="entry name" value="DNA-DIRECTED RNA POLYMERASE SUBUNIT OMEGA"/>
    <property type="match status" value="1"/>
</dbReference>
<keyword evidence="5 10" id="KW-0808">Transferase</keyword>
<dbReference type="RefSeq" id="WP_186871762.1">
    <property type="nucleotide sequence ID" value="NZ_JACOOR010000003.1"/>
</dbReference>
<evidence type="ECO:0000256" key="11">
    <source>
        <dbReference type="SAM" id="MobiDB-lite"/>
    </source>
</evidence>
<dbReference type="SUPFAM" id="SSF63562">
    <property type="entry name" value="RPB6/omega subunit-like"/>
    <property type="match status" value="1"/>
</dbReference>
<evidence type="ECO:0000256" key="4">
    <source>
        <dbReference type="ARBA" id="ARBA00022478"/>
    </source>
</evidence>
<dbReference type="SMART" id="SM01409">
    <property type="entry name" value="RNA_pol_Rpb6"/>
    <property type="match status" value="1"/>
</dbReference>
<reference evidence="12" key="1">
    <citation type="submission" date="2020-08" db="EMBL/GenBank/DDBJ databases">
        <title>Genome public.</title>
        <authorList>
            <person name="Liu C."/>
            <person name="Sun Q."/>
        </authorList>
    </citation>
    <scope>NUCLEOTIDE SEQUENCE</scope>
    <source>
        <strain evidence="12">NSJ-68</strain>
    </source>
</reference>
<dbReference type="Proteomes" id="UP000649345">
    <property type="component" value="Unassembled WGS sequence"/>
</dbReference>
<keyword evidence="13" id="KW-1185">Reference proteome</keyword>
<keyword evidence="7 10" id="KW-0804">Transcription</keyword>
<dbReference type="HAMAP" id="MF_00366">
    <property type="entry name" value="RNApol_bact_RpoZ"/>
    <property type="match status" value="1"/>
</dbReference>
<dbReference type="AlphaFoldDB" id="A0A923LB89"/>
<evidence type="ECO:0000256" key="1">
    <source>
        <dbReference type="ARBA" id="ARBA00006711"/>
    </source>
</evidence>
<organism evidence="12 13">
    <name type="scientific">Anaerosacchariphilus hominis</name>
    <dbReference type="NCBI Taxonomy" id="2763017"/>
    <lineage>
        <taxon>Bacteria</taxon>
        <taxon>Bacillati</taxon>
        <taxon>Bacillota</taxon>
        <taxon>Clostridia</taxon>
        <taxon>Lachnospirales</taxon>
        <taxon>Lachnospiraceae</taxon>
        <taxon>Anaerosacchariphilus</taxon>
    </lineage>
</organism>
<dbReference type="GO" id="GO:0000428">
    <property type="term" value="C:DNA-directed RNA polymerase complex"/>
    <property type="evidence" value="ECO:0007669"/>
    <property type="project" value="UniProtKB-KW"/>
</dbReference>
<gene>
    <name evidence="10" type="primary">rpoZ</name>
    <name evidence="12" type="ORF">H8S44_06415</name>
</gene>
<dbReference type="GO" id="GO:0006351">
    <property type="term" value="P:DNA-templated transcription"/>
    <property type="evidence" value="ECO:0007669"/>
    <property type="project" value="UniProtKB-UniRule"/>
</dbReference>
<accession>A0A923LB89</accession>
<dbReference type="InterPro" id="IPR003716">
    <property type="entry name" value="DNA-dir_RNA_pol_omega"/>
</dbReference>
<comment type="function">
    <text evidence="10">Promotes RNA polymerase assembly. Latches the N- and C-terminal regions of the beta' subunit thereby facilitating its interaction with the beta and alpha subunits.</text>
</comment>
<feature type="compositionally biased region" description="Basic and acidic residues" evidence="11">
    <location>
        <begin position="101"/>
        <end position="116"/>
    </location>
</feature>
<evidence type="ECO:0000256" key="7">
    <source>
        <dbReference type="ARBA" id="ARBA00023163"/>
    </source>
</evidence>
<feature type="region of interest" description="Disordered" evidence="11">
    <location>
        <begin position="101"/>
        <end position="124"/>
    </location>
</feature>
<evidence type="ECO:0000256" key="2">
    <source>
        <dbReference type="ARBA" id="ARBA00012418"/>
    </source>
</evidence>
<dbReference type="NCBIfam" id="TIGR00690">
    <property type="entry name" value="rpoZ"/>
    <property type="match status" value="1"/>
</dbReference>
<evidence type="ECO:0000313" key="12">
    <source>
        <dbReference type="EMBL" id="MBC5659400.1"/>
    </source>
</evidence>
<dbReference type="GO" id="GO:0003677">
    <property type="term" value="F:DNA binding"/>
    <property type="evidence" value="ECO:0007669"/>
    <property type="project" value="UniProtKB-UniRule"/>
</dbReference>
<comment type="caution">
    <text evidence="12">The sequence shown here is derived from an EMBL/GenBank/DDBJ whole genome shotgun (WGS) entry which is preliminary data.</text>
</comment>
<name>A0A923LB89_9FIRM</name>
<dbReference type="InterPro" id="IPR006110">
    <property type="entry name" value="Pol_omega/Rpo6/RPB6"/>
</dbReference>
<comment type="similarity">
    <text evidence="1 10">Belongs to the RNA polymerase subunit omega family.</text>
</comment>